<dbReference type="AlphaFoldDB" id="A0A4D6U7U8"/>
<dbReference type="SUPFAM" id="SSF53383">
    <property type="entry name" value="PLP-dependent transferases"/>
    <property type="match status" value="1"/>
</dbReference>
<dbReference type="InterPro" id="IPR015422">
    <property type="entry name" value="PyrdxlP-dep_Trfase_small"/>
</dbReference>
<gene>
    <name evidence="3" type="primary">orf7</name>
</gene>
<dbReference type="PANTHER" id="PTHR30244:SF42">
    <property type="entry name" value="UDP-2-ACETAMIDO-2-DEOXY-3-OXO-D-GLUCURONATE AMINOTRANSFERASE"/>
    <property type="match status" value="1"/>
</dbReference>
<evidence type="ECO:0000256" key="2">
    <source>
        <dbReference type="RuleBase" id="RU004508"/>
    </source>
</evidence>
<organism evidence="3">
    <name type="scientific">Plesiomonas shigelloides</name>
    <name type="common">Aeromonas shigelloides</name>
    <dbReference type="NCBI Taxonomy" id="703"/>
    <lineage>
        <taxon>Bacteria</taxon>
        <taxon>Pseudomonadati</taxon>
        <taxon>Pseudomonadota</taxon>
        <taxon>Gammaproteobacteria</taxon>
        <taxon>Enterobacterales</taxon>
        <taxon>Enterobacteriaceae</taxon>
        <taxon>Plesiomonas</taxon>
    </lineage>
</organism>
<dbReference type="Gene3D" id="3.90.1150.10">
    <property type="entry name" value="Aspartate Aminotransferase, domain 1"/>
    <property type="match status" value="1"/>
</dbReference>
<dbReference type="PANTHER" id="PTHR30244">
    <property type="entry name" value="TRANSAMINASE"/>
    <property type="match status" value="1"/>
</dbReference>
<name>A0A4D6U7U8_PLESH</name>
<dbReference type="GO" id="GO:0000271">
    <property type="term" value="P:polysaccharide biosynthetic process"/>
    <property type="evidence" value="ECO:0007669"/>
    <property type="project" value="TreeGrafter"/>
</dbReference>
<dbReference type="InterPro" id="IPR015424">
    <property type="entry name" value="PyrdxlP-dep_Trfase"/>
</dbReference>
<evidence type="ECO:0000313" key="3">
    <source>
        <dbReference type="EMBL" id="QCH03317.1"/>
    </source>
</evidence>
<evidence type="ECO:0008006" key="4">
    <source>
        <dbReference type="Google" id="ProtNLM"/>
    </source>
</evidence>
<dbReference type="Pfam" id="PF01041">
    <property type="entry name" value="DegT_DnrJ_EryC1"/>
    <property type="match status" value="2"/>
</dbReference>
<dbReference type="GO" id="GO:0008483">
    <property type="term" value="F:transaminase activity"/>
    <property type="evidence" value="ECO:0007669"/>
    <property type="project" value="TreeGrafter"/>
</dbReference>
<evidence type="ECO:0000256" key="1">
    <source>
        <dbReference type="ARBA" id="ARBA00022898"/>
    </source>
</evidence>
<sequence length="314" mass="35949">MLLKSAIDSNNCTYPYLFTANARTAWYKILESITASKCKRLKLLLPAYIGINDKEGSGVFDAVLKSQADFVFYKVTDNLQVDIEDFHKKINGESFDLALIIHYFGFSRVNMGDLKSACEINDVILVEDCAHAFYLDDKESKIGAYGDYSFYSLHKYLAVSTGGLLKINNNMLQIPKLSPEDIIDLSALEMFASSDFKRIAEIRRDNYKAYYDKLINNDNINILFDLNENDIPQTFPIFVKNGLREKLYFYLLNNNIPTVALYYRMIPQIEPSKFELSMLISSGILNLPVHQDTTLEDIDLVCSKINYFFGDLHD</sequence>
<dbReference type="InterPro" id="IPR000653">
    <property type="entry name" value="DegT/StrS_aminotransferase"/>
</dbReference>
<reference evidence="3" key="1">
    <citation type="journal article" date="2019" name="Front. Microbiol.">
        <title>O-Antigen Gene Clusters of Plesiomonas shigelloides Serogroups and Its Application in Development of a Molecular Serotyping Scheme.</title>
        <authorList>
            <person name="Xi D."/>
            <person name="Wang X."/>
            <person name="Ning K."/>
            <person name="Liu Q."/>
            <person name="Jing F."/>
            <person name="Guo X."/>
            <person name="Cao B."/>
        </authorList>
    </citation>
    <scope>NUCLEOTIDE SEQUENCE</scope>
    <source>
        <strain evidence="3">O76H39</strain>
    </source>
</reference>
<dbReference type="GO" id="GO:0030170">
    <property type="term" value="F:pyridoxal phosphate binding"/>
    <property type="evidence" value="ECO:0007669"/>
    <property type="project" value="TreeGrafter"/>
</dbReference>
<dbReference type="InterPro" id="IPR015421">
    <property type="entry name" value="PyrdxlP-dep_Trfase_major"/>
</dbReference>
<comment type="similarity">
    <text evidence="2">Belongs to the DegT/DnrJ/EryC1 family.</text>
</comment>
<dbReference type="EMBL" id="MK551190">
    <property type="protein sequence ID" value="QCH03317.1"/>
    <property type="molecule type" value="Genomic_DNA"/>
</dbReference>
<keyword evidence="1 2" id="KW-0663">Pyridoxal phosphate</keyword>
<proteinExistence type="inferred from homology"/>
<accession>A0A4D6U7U8</accession>
<dbReference type="Gene3D" id="3.40.640.10">
    <property type="entry name" value="Type I PLP-dependent aspartate aminotransferase-like (Major domain)"/>
    <property type="match status" value="1"/>
</dbReference>
<dbReference type="RefSeq" id="WP_152140046.1">
    <property type="nucleotide sequence ID" value="NZ_WEJY01000051.1"/>
</dbReference>
<protein>
    <recommendedName>
        <fullName evidence="4">DegT/DnrJ/EryC1/StrS aminotransferase family protein</fullName>
    </recommendedName>
</protein>